<dbReference type="GO" id="GO:0005886">
    <property type="term" value="C:plasma membrane"/>
    <property type="evidence" value="ECO:0007669"/>
    <property type="project" value="TreeGrafter"/>
</dbReference>
<evidence type="ECO:0000256" key="2">
    <source>
        <dbReference type="SAM" id="Phobius"/>
    </source>
</evidence>
<proteinExistence type="predicted"/>
<dbReference type="PANTHER" id="PTHR32063:SF28">
    <property type="entry name" value="BLR2861 PROTEIN"/>
    <property type="match status" value="1"/>
</dbReference>
<feature type="transmembrane region" description="Helical" evidence="2">
    <location>
        <begin position="388"/>
        <end position="412"/>
    </location>
</feature>
<keyword evidence="2" id="KW-1133">Transmembrane helix</keyword>
<evidence type="ECO:0000256" key="1">
    <source>
        <dbReference type="SAM" id="MobiDB-lite"/>
    </source>
</evidence>
<keyword evidence="4" id="KW-1185">Reference proteome</keyword>
<dbReference type="PRINTS" id="PR00702">
    <property type="entry name" value="ACRIFLAVINRP"/>
</dbReference>
<feature type="transmembrane region" description="Helical" evidence="2">
    <location>
        <begin position="989"/>
        <end position="1015"/>
    </location>
</feature>
<protein>
    <submittedName>
        <fullName evidence="3">Multidrug transporter AcrB</fullName>
    </submittedName>
</protein>
<dbReference type="SUPFAM" id="SSF82866">
    <property type="entry name" value="Multidrug efflux transporter AcrB transmembrane domain"/>
    <property type="match status" value="2"/>
</dbReference>
<dbReference type="EMBL" id="BMMF01000009">
    <property type="protein sequence ID" value="GGK41992.1"/>
    <property type="molecule type" value="Genomic_DNA"/>
</dbReference>
<feature type="transmembrane region" description="Helical" evidence="2">
    <location>
        <begin position="912"/>
        <end position="937"/>
    </location>
</feature>
<dbReference type="GO" id="GO:0042910">
    <property type="term" value="F:xenobiotic transmembrane transporter activity"/>
    <property type="evidence" value="ECO:0007669"/>
    <property type="project" value="TreeGrafter"/>
</dbReference>
<feature type="transmembrane region" description="Helical" evidence="2">
    <location>
        <begin position="336"/>
        <end position="355"/>
    </location>
</feature>
<dbReference type="SUPFAM" id="SSF82714">
    <property type="entry name" value="Multidrug efflux transporter AcrB TolC docking domain, DN and DC subdomains"/>
    <property type="match status" value="2"/>
</dbReference>
<feature type="transmembrane region" description="Helical" evidence="2">
    <location>
        <begin position="886"/>
        <end position="906"/>
    </location>
</feature>
<dbReference type="InterPro" id="IPR001036">
    <property type="entry name" value="Acrflvin-R"/>
</dbReference>
<sequence length="1074" mass="112479">MSTISRAGDIAALCVRRPTLAAVMSLLVVLAGLAALFGVSVRELPDVDRPVVTVSTNFPGATPTAVDTQVTTILEGAVARVPGLASVSSTSSRGRSRVVAEFGDDVDLDVAASDMRDAVSGVRGRLPPDVEEPRVVKADSDGEAILRLSVVSDRHAIEELSALADRLVFDRLAAIDGVADVQAYGLRDPVFRVTMDVPALNARGLTIADVRRALEGVLTDDPAGDLRMPASTFLVEAGAAARSVEEIEATFVDRATRVRDVASVSLGPADNETILRSDGRVGLGAGIIRQARSNVIAISESVRAAVDELNTSLPEGITVAVRSDDAIFVSGAVNEVLSTLVIATILVVVIILMFFRSWRATLIPAVTVPIAIIGTLAAIWLMGFSVNVLTLLAMVLATGIVVDDAIVVIENIERRRAEGMGARAAAVLGTRQVLFAVLATTATLAAVFVPISFLPGQAGRLFAEFGFTLAASVVLSSFVALTLAPMLASRLLKDAAPMADGAPRRRLDPFGAVGTVFVSLYRAVLARALAAPLVVITLCALFGVAAWISFASLPEELTPPEDRGFVLLVVSTPQGSSLDYTSGKVAEVEALLEPYVASGEIQSVLAVIGTRGSANRAFIAAPLVDWAARERGQQAIVSEINRALGGVIGVQARAITPNSLGIRGGGSGLQVAVLGEDYDAITDTGLALVDTLRREMPQLTNPSLSLDISQPQLSIRIDTARAADLGVNPADVTLALQTALDGRRVGDVFVGDRAIEVRLRVPDGTVVEPADLEALLLRGANGALVPLSAIADSAEESIPPSLSRERQRRAVTVEAGLPADVPLRAAIDDVRALATPLLQPGQTLAFLGEAATLEETSQGVALTFAFALAIVLLVLAAQFESLASAVVILIVVPFGLGAAALAMSLTGTSLNIYSQIGLVMLIGLMAKNGILIVEFANQLRDEGASVREAAEEAAAVRFRPVMMTLISTVLGGLPLVLSDGPGAEARAALGWVVVGGLGLSVLFTLFLTPVAYLALARFAKPRAAEASRLDAELAAVEAREEMRAQEREDEREHERERERRLAEGDVRETNVPAE</sequence>
<comment type="caution">
    <text evidence="3">The sequence shown here is derived from an EMBL/GenBank/DDBJ whole genome shotgun (WGS) entry which is preliminary data.</text>
</comment>
<feature type="region of interest" description="Disordered" evidence="1">
    <location>
        <begin position="1039"/>
        <end position="1074"/>
    </location>
</feature>
<dbReference type="PANTHER" id="PTHR32063">
    <property type="match status" value="1"/>
</dbReference>
<dbReference type="AlphaFoldDB" id="A0A917V624"/>
<name>A0A917V624_9HYPH</name>
<dbReference type="Gene3D" id="3.30.70.1430">
    <property type="entry name" value="Multidrug efflux transporter AcrB pore domain"/>
    <property type="match status" value="2"/>
</dbReference>
<feature type="transmembrane region" description="Helical" evidence="2">
    <location>
        <begin position="362"/>
        <end position="382"/>
    </location>
</feature>
<feature type="transmembrane region" description="Helical" evidence="2">
    <location>
        <begin position="958"/>
        <end position="977"/>
    </location>
</feature>
<gene>
    <name evidence="3" type="ORF">GCM10011322_31350</name>
</gene>
<accession>A0A917V624</accession>
<feature type="transmembrane region" description="Helical" evidence="2">
    <location>
        <begin position="529"/>
        <end position="550"/>
    </location>
</feature>
<organism evidence="3 4">
    <name type="scientific">Salinarimonas ramus</name>
    <dbReference type="NCBI Taxonomy" id="690164"/>
    <lineage>
        <taxon>Bacteria</taxon>
        <taxon>Pseudomonadati</taxon>
        <taxon>Pseudomonadota</taxon>
        <taxon>Alphaproteobacteria</taxon>
        <taxon>Hyphomicrobiales</taxon>
        <taxon>Salinarimonadaceae</taxon>
        <taxon>Salinarimonas</taxon>
    </lineage>
</organism>
<feature type="transmembrane region" description="Helical" evidence="2">
    <location>
        <begin position="859"/>
        <end position="879"/>
    </location>
</feature>
<evidence type="ECO:0000313" key="3">
    <source>
        <dbReference type="EMBL" id="GGK41992.1"/>
    </source>
</evidence>
<dbReference type="Gene3D" id="3.30.2090.10">
    <property type="entry name" value="Multidrug efflux transporter AcrB TolC docking domain, DN and DC subdomains"/>
    <property type="match status" value="2"/>
</dbReference>
<dbReference type="InterPro" id="IPR027463">
    <property type="entry name" value="AcrB_DN_DC_subdom"/>
</dbReference>
<dbReference type="Proteomes" id="UP000600449">
    <property type="component" value="Unassembled WGS sequence"/>
</dbReference>
<dbReference type="SUPFAM" id="SSF82693">
    <property type="entry name" value="Multidrug efflux transporter AcrB pore domain, PN1, PN2, PC1 and PC2 subdomains"/>
    <property type="match status" value="3"/>
</dbReference>
<feature type="transmembrane region" description="Helical" evidence="2">
    <location>
        <begin position="465"/>
        <end position="488"/>
    </location>
</feature>
<dbReference type="Pfam" id="PF00873">
    <property type="entry name" value="ACR_tran"/>
    <property type="match status" value="1"/>
</dbReference>
<feature type="transmembrane region" description="Helical" evidence="2">
    <location>
        <begin position="20"/>
        <end position="41"/>
    </location>
</feature>
<feature type="transmembrane region" description="Helical" evidence="2">
    <location>
        <begin position="433"/>
        <end position="453"/>
    </location>
</feature>
<evidence type="ECO:0000313" key="4">
    <source>
        <dbReference type="Proteomes" id="UP000600449"/>
    </source>
</evidence>
<dbReference type="Gene3D" id="3.30.70.1440">
    <property type="entry name" value="Multidrug efflux transporter AcrB pore domain"/>
    <property type="match status" value="1"/>
</dbReference>
<dbReference type="Gene3D" id="3.30.70.1320">
    <property type="entry name" value="Multidrug efflux transporter AcrB pore domain like"/>
    <property type="match status" value="1"/>
</dbReference>
<feature type="compositionally biased region" description="Basic and acidic residues" evidence="1">
    <location>
        <begin position="1039"/>
        <end position="1068"/>
    </location>
</feature>
<keyword evidence="2" id="KW-0812">Transmembrane</keyword>
<reference evidence="3 4" key="1">
    <citation type="journal article" date="2014" name="Int. J. Syst. Evol. Microbiol.">
        <title>Complete genome sequence of Corynebacterium casei LMG S-19264T (=DSM 44701T), isolated from a smear-ripened cheese.</title>
        <authorList>
            <consortium name="US DOE Joint Genome Institute (JGI-PGF)"/>
            <person name="Walter F."/>
            <person name="Albersmeier A."/>
            <person name="Kalinowski J."/>
            <person name="Ruckert C."/>
        </authorList>
    </citation>
    <scope>NUCLEOTIDE SEQUENCE [LARGE SCALE GENOMIC DNA]</scope>
    <source>
        <strain evidence="3 4">CGMCC 1.9161</strain>
    </source>
</reference>
<dbReference type="RefSeq" id="WP_188914188.1">
    <property type="nucleotide sequence ID" value="NZ_BMMF01000009.1"/>
</dbReference>
<keyword evidence="2" id="KW-0472">Membrane</keyword>
<dbReference type="Gene3D" id="1.20.1640.10">
    <property type="entry name" value="Multidrug efflux transporter AcrB transmembrane domain"/>
    <property type="match status" value="2"/>
</dbReference>